<dbReference type="SUPFAM" id="SSF48317">
    <property type="entry name" value="Acid phosphatase/Vanadium-dependent haloperoxidase"/>
    <property type="match status" value="1"/>
</dbReference>
<dbReference type="Pfam" id="PF01569">
    <property type="entry name" value="PAP2"/>
    <property type="match status" value="1"/>
</dbReference>
<dbReference type="RefSeq" id="WP_071658246.1">
    <property type="nucleotide sequence ID" value="NZ_MLCF01000129.1"/>
</dbReference>
<keyword evidence="2" id="KW-0812">Transmembrane</keyword>
<evidence type="ECO:0000259" key="3">
    <source>
        <dbReference type="SMART" id="SM00014"/>
    </source>
</evidence>
<keyword evidence="2" id="KW-1133">Transmembrane helix</keyword>
<keyword evidence="2" id="KW-0472">Membrane</keyword>
<dbReference type="SMART" id="SM00014">
    <property type="entry name" value="acidPPc"/>
    <property type="match status" value="1"/>
</dbReference>
<feature type="transmembrane region" description="Helical" evidence="2">
    <location>
        <begin position="21"/>
        <end position="47"/>
    </location>
</feature>
<organism evidence="4 5">
    <name type="scientific">Mangrovactinospora gilvigrisea</name>
    <dbReference type="NCBI Taxonomy" id="1428644"/>
    <lineage>
        <taxon>Bacteria</taxon>
        <taxon>Bacillati</taxon>
        <taxon>Actinomycetota</taxon>
        <taxon>Actinomycetes</taxon>
        <taxon>Kitasatosporales</taxon>
        <taxon>Streptomycetaceae</taxon>
        <taxon>Mangrovactinospora</taxon>
    </lineage>
</organism>
<evidence type="ECO:0000313" key="5">
    <source>
        <dbReference type="Proteomes" id="UP000243342"/>
    </source>
</evidence>
<dbReference type="CDD" id="cd03392">
    <property type="entry name" value="PAP2_like_2"/>
    <property type="match status" value="1"/>
</dbReference>
<protein>
    <recommendedName>
        <fullName evidence="3">Phosphatidic acid phosphatase type 2/haloperoxidase domain-containing protein</fullName>
    </recommendedName>
</protein>
<sequence>MPRNPKIAEARKRILRRPSRRHTALLVGLVAVHLALVIAVIFTLPIVHLDWVVMLKHPDQRLPQFDGFLNAFVVLGQRWPSVLMISPWILWKTWRERSWRPILFLGLAVLTINLFAGVFKVGLGRLGPHYNMDPWTSGIFHYGPGGDIMPSGHTSNAVVTWGLLAYLARHWRKRGAIAAGVLAGGIGATTVYLGTHWVSDVLDGWVVGALSLAVLPLAEPLVERIDLRAQALWFKLRRFVGPPLPELYPPLPEQQHDSPALPPAEPSATGRGAGPADSAGLFSRSRRE</sequence>
<gene>
    <name evidence="4" type="ORF">BIV57_19685</name>
</gene>
<evidence type="ECO:0000256" key="1">
    <source>
        <dbReference type="SAM" id="MobiDB-lite"/>
    </source>
</evidence>
<proteinExistence type="predicted"/>
<name>A0A1J7C825_9ACTN</name>
<dbReference type="PANTHER" id="PTHR14969">
    <property type="entry name" value="SPHINGOSINE-1-PHOSPHATE PHOSPHOHYDROLASE"/>
    <property type="match status" value="1"/>
</dbReference>
<evidence type="ECO:0000256" key="2">
    <source>
        <dbReference type="SAM" id="Phobius"/>
    </source>
</evidence>
<dbReference type="Proteomes" id="UP000243342">
    <property type="component" value="Unassembled WGS sequence"/>
</dbReference>
<dbReference type="Gene3D" id="1.20.144.10">
    <property type="entry name" value="Phosphatidic acid phosphatase type 2/haloperoxidase"/>
    <property type="match status" value="1"/>
</dbReference>
<dbReference type="InterPro" id="IPR000326">
    <property type="entry name" value="PAP2/HPO"/>
</dbReference>
<feature type="domain" description="Phosphatidic acid phosphatase type 2/haloperoxidase" evidence="3">
    <location>
        <begin position="102"/>
        <end position="216"/>
    </location>
</feature>
<feature type="transmembrane region" description="Helical" evidence="2">
    <location>
        <begin position="148"/>
        <end position="168"/>
    </location>
</feature>
<dbReference type="InterPro" id="IPR036938">
    <property type="entry name" value="PAP2/HPO_sf"/>
</dbReference>
<dbReference type="EMBL" id="MLCF01000129">
    <property type="protein sequence ID" value="OIV35794.1"/>
    <property type="molecule type" value="Genomic_DNA"/>
</dbReference>
<feature type="transmembrane region" description="Helical" evidence="2">
    <location>
        <begin position="175"/>
        <end position="198"/>
    </location>
</feature>
<feature type="transmembrane region" description="Helical" evidence="2">
    <location>
        <begin position="204"/>
        <end position="222"/>
    </location>
</feature>
<dbReference type="STRING" id="1428644.BIV57_19685"/>
<feature type="transmembrane region" description="Helical" evidence="2">
    <location>
        <begin position="67"/>
        <end position="90"/>
    </location>
</feature>
<evidence type="ECO:0000313" key="4">
    <source>
        <dbReference type="EMBL" id="OIV35794.1"/>
    </source>
</evidence>
<dbReference type="AlphaFoldDB" id="A0A1J7C825"/>
<feature type="region of interest" description="Disordered" evidence="1">
    <location>
        <begin position="247"/>
        <end position="288"/>
    </location>
</feature>
<feature type="transmembrane region" description="Helical" evidence="2">
    <location>
        <begin position="102"/>
        <end position="123"/>
    </location>
</feature>
<comment type="caution">
    <text evidence="4">The sequence shown here is derived from an EMBL/GenBank/DDBJ whole genome shotgun (WGS) entry which is preliminary data.</text>
</comment>
<dbReference type="PANTHER" id="PTHR14969:SF13">
    <property type="entry name" value="AT30094P"/>
    <property type="match status" value="1"/>
</dbReference>
<reference evidence="4 5" key="1">
    <citation type="submission" date="2016-10" db="EMBL/GenBank/DDBJ databases">
        <title>Genome sequence of Streptomyces gilvigriseus MUSC 26.</title>
        <authorList>
            <person name="Lee L.-H."/>
            <person name="Ser H.-L."/>
        </authorList>
    </citation>
    <scope>NUCLEOTIDE SEQUENCE [LARGE SCALE GENOMIC DNA]</scope>
    <source>
        <strain evidence="4 5">MUSC 26</strain>
    </source>
</reference>
<keyword evidence="5" id="KW-1185">Reference proteome</keyword>
<accession>A0A1J7C825</accession>